<evidence type="ECO:0008006" key="4">
    <source>
        <dbReference type="Google" id="ProtNLM"/>
    </source>
</evidence>
<evidence type="ECO:0000313" key="3">
    <source>
        <dbReference type="Proteomes" id="UP000305881"/>
    </source>
</evidence>
<dbReference type="KEGG" id="mbur:EQU24_02000"/>
<feature type="transmembrane region" description="Helical" evidence="1">
    <location>
        <begin position="53"/>
        <end position="71"/>
    </location>
</feature>
<dbReference type="OrthoDB" id="8537043at2"/>
<organism evidence="2 3">
    <name type="scientific">Methylotuvimicrobium buryatense</name>
    <name type="common">Methylomicrobium buryatense</name>
    <dbReference type="NCBI Taxonomy" id="95641"/>
    <lineage>
        <taxon>Bacteria</taxon>
        <taxon>Pseudomonadati</taxon>
        <taxon>Pseudomonadota</taxon>
        <taxon>Gammaproteobacteria</taxon>
        <taxon>Methylococcales</taxon>
        <taxon>Methylococcaceae</taxon>
        <taxon>Methylotuvimicrobium</taxon>
    </lineage>
</organism>
<keyword evidence="3" id="KW-1185">Reference proteome</keyword>
<feature type="transmembrane region" description="Helical" evidence="1">
    <location>
        <begin position="30"/>
        <end position="46"/>
    </location>
</feature>
<evidence type="ECO:0000256" key="1">
    <source>
        <dbReference type="SAM" id="Phobius"/>
    </source>
</evidence>
<feature type="transmembrane region" description="Helical" evidence="1">
    <location>
        <begin position="152"/>
        <end position="174"/>
    </location>
</feature>
<gene>
    <name evidence="2" type="ORF">EQU24_02000</name>
</gene>
<proteinExistence type="predicted"/>
<dbReference type="Proteomes" id="UP000305881">
    <property type="component" value="Chromosome"/>
</dbReference>
<feature type="transmembrane region" description="Helical" evidence="1">
    <location>
        <begin position="77"/>
        <end position="98"/>
    </location>
</feature>
<dbReference type="AlphaFoldDB" id="A0A4P9UJ30"/>
<accession>A0A4P9UJ30</accession>
<sequence length="183" mass="20613">MRKWLNGVIAVLTLLYPLAVYFGIRSVQPWQIAMALASLLLVRLVCGRTTGAANQGLIIAALLFCGLAVWNNNEITLRFYPALMNLGLLLVFASSLYFPPPVIERLARLQHPDLPPQGVLYTRRVTQVWCVFFLLNGLIAAATALWCSFACWSLYNGLLAYALMGLLMVIEYWVRIRTQDHVR</sequence>
<dbReference type="EMBL" id="CP035467">
    <property type="protein sequence ID" value="QCW81159.1"/>
    <property type="molecule type" value="Genomic_DNA"/>
</dbReference>
<keyword evidence="1" id="KW-1133">Transmembrane helix</keyword>
<name>A0A4P9UJ30_METBY</name>
<reference evidence="3" key="1">
    <citation type="journal article" date="2019" name="J. Bacteriol.">
        <title>A Mutagenic Screen Identifies a TonB-Dependent Receptor Required for the Lanthanide Metal Switch in the Type I Methanotroph 'Methylotuvimicrobium buryatense' 5GB1C.</title>
        <authorList>
            <person name="Groom J.D."/>
            <person name="Ford S.M."/>
            <person name="Pesesky M.W."/>
            <person name="Lidstrom M.E."/>
        </authorList>
    </citation>
    <scope>NUCLEOTIDE SEQUENCE [LARGE SCALE GENOMIC DNA]</scope>
    <source>
        <strain evidence="3">5GB1C</strain>
    </source>
</reference>
<feature type="transmembrane region" description="Helical" evidence="1">
    <location>
        <begin position="128"/>
        <end position="146"/>
    </location>
</feature>
<feature type="transmembrane region" description="Helical" evidence="1">
    <location>
        <begin position="7"/>
        <end position="24"/>
    </location>
</feature>
<protein>
    <recommendedName>
        <fullName evidence="4">DNA gyrase subunit B</fullName>
    </recommendedName>
</protein>
<dbReference type="STRING" id="675511.GCA_000341735_02605"/>
<evidence type="ECO:0000313" key="2">
    <source>
        <dbReference type="EMBL" id="QCW81159.1"/>
    </source>
</evidence>
<keyword evidence="1" id="KW-0472">Membrane</keyword>
<keyword evidence="1" id="KW-0812">Transmembrane</keyword>
<dbReference type="RefSeq" id="WP_017841107.1">
    <property type="nucleotide sequence ID" value="NZ_CP035467.1"/>
</dbReference>